<dbReference type="InterPro" id="IPR010292">
    <property type="entry name" value="Uncharacterised_CreA"/>
</dbReference>
<dbReference type="GO" id="GO:0005829">
    <property type="term" value="C:cytosol"/>
    <property type="evidence" value="ECO:0007669"/>
    <property type="project" value="TreeGrafter"/>
</dbReference>
<dbReference type="Proteomes" id="UP001277471">
    <property type="component" value="Unassembled WGS sequence"/>
</dbReference>
<proteinExistence type="predicted"/>
<dbReference type="KEGG" id="abf:AMK58_03685"/>
<keyword evidence="5" id="KW-1185">Reference proteome</keyword>
<organism evidence="3 4">
    <name type="scientific">Azospirillum brasilense</name>
    <dbReference type="NCBI Taxonomy" id="192"/>
    <lineage>
        <taxon>Bacteria</taxon>
        <taxon>Pseudomonadati</taxon>
        <taxon>Pseudomonadota</taxon>
        <taxon>Alphaproteobacteria</taxon>
        <taxon>Rhodospirillales</taxon>
        <taxon>Azospirillaceae</taxon>
        <taxon>Azospirillum</taxon>
    </lineage>
</organism>
<evidence type="ECO:0000313" key="3">
    <source>
        <dbReference type="EMBL" id="QCO09658.1"/>
    </source>
</evidence>
<reference evidence="3 4" key="1">
    <citation type="submission" date="2018-09" db="EMBL/GenBank/DDBJ databases">
        <title>Whole genome based analysis of evolution and adaptive divergence in Indian and Brazilian strains of Azospirillum brasilense.</title>
        <authorList>
            <person name="Singh C."/>
            <person name="Tripathi A.K."/>
        </authorList>
    </citation>
    <scope>NUCLEOTIDE SEQUENCE [LARGE SCALE GENOMIC DNA]</scope>
    <source>
        <strain evidence="3 4">MTCC4038</strain>
    </source>
</reference>
<dbReference type="EMBL" id="CP032339">
    <property type="protein sequence ID" value="QCO09658.1"/>
    <property type="molecule type" value="Genomic_DNA"/>
</dbReference>
<dbReference type="PANTHER" id="PTHR37952:SF2">
    <property type="entry name" value="PROTEIN CREA"/>
    <property type="match status" value="1"/>
</dbReference>
<dbReference type="RefSeq" id="WP_014241280.1">
    <property type="nucleotide sequence ID" value="NZ_CP012914.1"/>
</dbReference>
<evidence type="ECO:0000313" key="2">
    <source>
        <dbReference type="EMBL" id="MDX5953236.1"/>
    </source>
</evidence>
<feature type="chain" id="PRO_5044544919" evidence="1">
    <location>
        <begin position="34"/>
        <end position="177"/>
    </location>
</feature>
<protein>
    <submittedName>
        <fullName evidence="3">CREA protein</fullName>
    </submittedName>
    <submittedName>
        <fullName evidence="2">CreA family protein</fullName>
    </submittedName>
</protein>
<evidence type="ECO:0000313" key="5">
    <source>
        <dbReference type="Proteomes" id="UP001277471"/>
    </source>
</evidence>
<feature type="signal peptide" evidence="1">
    <location>
        <begin position="1"/>
        <end position="33"/>
    </location>
</feature>
<keyword evidence="1" id="KW-0732">Signal</keyword>
<dbReference type="AlphaFoldDB" id="A0A0N7I7I6"/>
<evidence type="ECO:0000313" key="4">
    <source>
        <dbReference type="Proteomes" id="UP000298774"/>
    </source>
</evidence>
<name>A0A0N7I7I6_AZOBR</name>
<dbReference type="PANTHER" id="PTHR37952">
    <property type="match status" value="1"/>
</dbReference>
<accession>A0A0N7I7I6</accession>
<dbReference type="EMBL" id="JAWXYC010000004">
    <property type="protein sequence ID" value="MDX5953236.1"/>
    <property type="molecule type" value="Genomic_DNA"/>
</dbReference>
<dbReference type="Proteomes" id="UP000298774">
    <property type="component" value="Chromosome"/>
</dbReference>
<reference evidence="2 5" key="2">
    <citation type="submission" date="2023-11" db="EMBL/GenBank/DDBJ databases">
        <title>MicrobeMod: A computational toolkit for identifying prokaryotic methylation and restriction-modification with nanopore sequencing.</title>
        <authorList>
            <person name="Crits-Christoph A."/>
            <person name="Kang S.C."/>
            <person name="Lee H."/>
            <person name="Ostrov N."/>
        </authorList>
    </citation>
    <scope>NUCLEOTIDE SEQUENCE [LARGE SCALE GENOMIC DNA]</scope>
    <source>
        <strain evidence="2 5">ATCC 29145</strain>
    </source>
</reference>
<evidence type="ECO:0000256" key="1">
    <source>
        <dbReference type="SAM" id="SignalP"/>
    </source>
</evidence>
<dbReference type="Pfam" id="PF05981">
    <property type="entry name" value="CreA"/>
    <property type="match status" value="1"/>
</dbReference>
<dbReference type="GeneID" id="56450435"/>
<sequence>MRSPFPSINIRRGLMVLALSVLPPMAASTAALAEDAVVGRFSNDWTGNGLQVQAIEDPKVKGITCHLVDFDRSVLDRLTKGNWFEDPSNASIACRRTGPLVIGDIELSQKGEEVFSERKSLVFKSIAIRRIYDRVNDTLIYVVYSRQVKDASAKMAISSVPLIDTNPQWEKGKPPVK</sequence>
<gene>
    <name evidence="3" type="ORF">D3868_11780</name>
    <name evidence="2" type="ORF">SIM66_18835</name>
</gene>